<keyword evidence="1" id="KW-1133">Transmembrane helix</keyword>
<proteinExistence type="predicted"/>
<evidence type="ECO:0000313" key="2">
    <source>
        <dbReference type="EMBL" id="VDY40490.1"/>
    </source>
</evidence>
<evidence type="ECO:0000256" key="1">
    <source>
        <dbReference type="SAM" id="Phobius"/>
    </source>
</evidence>
<keyword evidence="1" id="KW-0812">Transmembrane</keyword>
<feature type="transmembrane region" description="Helical" evidence="1">
    <location>
        <begin position="20"/>
        <end position="40"/>
    </location>
</feature>
<dbReference type="Proteomes" id="UP000281393">
    <property type="component" value="Chromosome"/>
</dbReference>
<gene>
    <name evidence="2" type="primary">yeiH_2</name>
    <name evidence="2" type="ORF">NCTC7102_02145</name>
</gene>
<sequence>MTELTLQNHRRTMWHFIPGLALSAVITGVALWGGAIPAVAGAGSAP</sequence>
<protein>
    <submittedName>
        <fullName evidence="2">Membrane protein YeiH</fullName>
    </submittedName>
</protein>
<keyword evidence="1" id="KW-0472">Membrane</keyword>
<dbReference type="EMBL" id="LR133909">
    <property type="protein sequence ID" value="VDY40490.1"/>
    <property type="molecule type" value="Genomic_DNA"/>
</dbReference>
<evidence type="ECO:0000313" key="3">
    <source>
        <dbReference type="Proteomes" id="UP000281393"/>
    </source>
</evidence>
<reference evidence="2 3" key="1">
    <citation type="submission" date="2018-12" db="EMBL/GenBank/DDBJ databases">
        <authorList>
            <consortium name="Pathogen Informatics"/>
        </authorList>
    </citation>
    <scope>NUCLEOTIDE SEQUENCE [LARGE SCALE GENOMIC DNA]</scope>
    <source>
        <strain evidence="2 3">NCTC7102</strain>
    </source>
</reference>
<name>A0A447JFM6_SALET</name>
<organism evidence="2 3">
    <name type="scientific">Salmonella enterica subsp. enterica serovar Daytona</name>
    <dbReference type="NCBI Taxonomy" id="1962639"/>
    <lineage>
        <taxon>Bacteria</taxon>
        <taxon>Pseudomonadati</taxon>
        <taxon>Pseudomonadota</taxon>
        <taxon>Gammaproteobacteria</taxon>
        <taxon>Enterobacterales</taxon>
        <taxon>Enterobacteriaceae</taxon>
        <taxon>Salmonella</taxon>
    </lineage>
</organism>
<accession>A0A447JFM6</accession>
<dbReference type="AlphaFoldDB" id="A0A447JFM6"/>